<comment type="caution">
    <text evidence="1">The sequence shown here is derived from an EMBL/GenBank/DDBJ whole genome shotgun (WGS) entry which is preliminary data.</text>
</comment>
<dbReference type="InterPro" id="IPR019076">
    <property type="entry name" value="Spore_lipoprot_YhcN/YlaJ-like"/>
</dbReference>
<evidence type="ECO:0000313" key="1">
    <source>
        <dbReference type="EMBL" id="PKR85208.1"/>
    </source>
</evidence>
<dbReference type="OrthoDB" id="2988958at2"/>
<protein>
    <submittedName>
        <fullName evidence="1">Uncharacterized protein</fullName>
    </submittedName>
</protein>
<reference evidence="1 2" key="1">
    <citation type="submission" date="2017-11" db="EMBL/GenBank/DDBJ databases">
        <title>Bacillus camelliae sp. nov., isolated from pu'er tea.</title>
        <authorList>
            <person name="Niu L."/>
        </authorList>
    </citation>
    <scope>NUCLEOTIDE SEQUENCE [LARGE SCALE GENOMIC DNA]</scope>
    <source>
        <strain evidence="1 2">7578-1</strain>
    </source>
</reference>
<gene>
    <name evidence="1" type="ORF">CWO92_10670</name>
</gene>
<sequence length="270" mass="30536">MKFQNFCVIKTISHSQTKVEHKCLLYLKYRGSFGLQKKLFVAPISALLISGLAACAQDKNAVNDQNVNRFQPVGYSTNDRNNTVDHDGPLTEIMDYSTGNVDHVKNNNRFLPSGYPDDYEPHLNSSMTQYNTNISTVNRERHLRDINYHGHLNTRNSKARPSYYNAYEGKLAEDISNTAAAIPNVSDARTIIDGNRVLIAVAVKDDKKAKATKSSVEKAVHPYLRGRNYVVTTNIGNYYRVRQLDNDLRNGGPKEIIKLDTDKMFQGYNE</sequence>
<dbReference type="Proteomes" id="UP000233440">
    <property type="component" value="Unassembled WGS sequence"/>
</dbReference>
<name>A0A2N3LKP8_9BACI</name>
<keyword evidence="2" id="KW-1185">Reference proteome</keyword>
<evidence type="ECO:0000313" key="2">
    <source>
        <dbReference type="Proteomes" id="UP000233440"/>
    </source>
</evidence>
<dbReference type="Pfam" id="PF09580">
    <property type="entry name" value="Spore_YhcN_YlaJ"/>
    <property type="match status" value="1"/>
</dbReference>
<dbReference type="EMBL" id="PIQO01000006">
    <property type="protein sequence ID" value="PKR85208.1"/>
    <property type="molecule type" value="Genomic_DNA"/>
</dbReference>
<organism evidence="1 2">
    <name type="scientific">Heyndrickxia camelliae</name>
    <dbReference type="NCBI Taxonomy" id="1707093"/>
    <lineage>
        <taxon>Bacteria</taxon>
        <taxon>Bacillati</taxon>
        <taxon>Bacillota</taxon>
        <taxon>Bacilli</taxon>
        <taxon>Bacillales</taxon>
        <taxon>Bacillaceae</taxon>
        <taxon>Heyndrickxia</taxon>
    </lineage>
</organism>
<accession>A0A2N3LKP8</accession>
<proteinExistence type="predicted"/>
<dbReference type="AlphaFoldDB" id="A0A2N3LKP8"/>